<name>A0A023AYV0_GRENI</name>
<dbReference type="GeneID" id="22915862"/>
<keyword evidence="2" id="KW-1185">Reference proteome</keyword>
<evidence type="ECO:0000313" key="2">
    <source>
        <dbReference type="Proteomes" id="UP000019763"/>
    </source>
</evidence>
<comment type="caution">
    <text evidence="1">The sequence shown here is derived from an EMBL/GenBank/DDBJ whole genome shotgun (WGS) entry which is preliminary data.</text>
</comment>
<organism evidence="1 2">
    <name type="scientific">Gregarina niphandrodes</name>
    <name type="common">Septate eugregarine</name>
    <dbReference type="NCBI Taxonomy" id="110365"/>
    <lineage>
        <taxon>Eukaryota</taxon>
        <taxon>Sar</taxon>
        <taxon>Alveolata</taxon>
        <taxon>Apicomplexa</taxon>
        <taxon>Conoidasida</taxon>
        <taxon>Gregarinasina</taxon>
        <taxon>Eugregarinorida</taxon>
        <taxon>Gregarinidae</taxon>
        <taxon>Gregarina</taxon>
    </lineage>
</organism>
<gene>
    <name evidence="1" type="ORF">GNI_171190</name>
</gene>
<sequence length="219" mass="24800">MNIIGLARAHLKRLSALPRGQSLNVTADLIEELDDEFVDDDERVAIAQRYTSTLPTVKGHWVHWWHTLTTYMCKPGARCQLCKSKTRGFRLPVLCPVCGVTYCTQCYGPYKQGYYNKYVRANFPSCYSHPIPIPFPFLSPVAGSSTYRRGCFKCAVVVERLEYFYGYVVSVLERGCYVRINLLDFIPLAAKAVEQKNVPLDDHTQHHRPICGAANASSE</sequence>
<dbReference type="VEuPathDB" id="CryptoDB:GNI_171190"/>
<feature type="non-terminal residue" evidence="1">
    <location>
        <position position="219"/>
    </location>
</feature>
<dbReference type="RefSeq" id="XP_011133319.1">
    <property type="nucleotide sequence ID" value="XM_011135017.1"/>
</dbReference>
<accession>A0A023AYV0</accession>
<proteinExistence type="predicted"/>
<dbReference type="EMBL" id="AFNH02001282">
    <property type="protein sequence ID" value="EZG43450.1"/>
    <property type="molecule type" value="Genomic_DNA"/>
</dbReference>
<protein>
    <submittedName>
        <fullName evidence="1">Uncharacterized protein</fullName>
    </submittedName>
</protein>
<dbReference type="Proteomes" id="UP000019763">
    <property type="component" value="Unassembled WGS sequence"/>
</dbReference>
<reference evidence="1" key="1">
    <citation type="submission" date="2013-12" db="EMBL/GenBank/DDBJ databases">
        <authorList>
            <person name="Omoto C.K."/>
            <person name="Sibley D."/>
            <person name="Venepally P."/>
            <person name="Hadjithomas M."/>
            <person name="Karamycheva S."/>
            <person name="Brunk B."/>
            <person name="Roos D."/>
            <person name="Caler E."/>
            <person name="Lorenzi H."/>
        </authorList>
    </citation>
    <scope>NUCLEOTIDE SEQUENCE</scope>
</reference>
<dbReference type="AlphaFoldDB" id="A0A023AYV0"/>
<evidence type="ECO:0000313" key="1">
    <source>
        <dbReference type="EMBL" id="EZG43450.1"/>
    </source>
</evidence>